<keyword evidence="11" id="KW-1185">Reference proteome</keyword>
<dbReference type="Gene3D" id="1.20.1250.20">
    <property type="entry name" value="MFS general substrate transporter like domains"/>
    <property type="match status" value="1"/>
</dbReference>
<feature type="transmembrane region" description="Helical" evidence="8">
    <location>
        <begin position="247"/>
        <end position="272"/>
    </location>
</feature>
<dbReference type="InterPro" id="IPR050814">
    <property type="entry name" value="Myo-inositol_Transporter"/>
</dbReference>
<organism evidence="10 11">
    <name type="scientific">Neisseria musculi</name>
    <dbReference type="NCBI Taxonomy" id="1815583"/>
    <lineage>
        <taxon>Bacteria</taxon>
        <taxon>Pseudomonadati</taxon>
        <taxon>Pseudomonadota</taxon>
        <taxon>Betaproteobacteria</taxon>
        <taxon>Neisseriales</taxon>
        <taxon>Neisseriaceae</taxon>
        <taxon>Neisseria</taxon>
    </lineage>
</organism>
<feature type="domain" description="Major facilitator superfamily (MFS) profile" evidence="9">
    <location>
        <begin position="9"/>
        <end position="432"/>
    </location>
</feature>
<sequence length="448" mass="48692">MSQSKLLFWSVTVALAGFLFGFDTVVISGAEKSLSEMWGHYTLFGSASLFHGNVVMASALWGTVIGALFGGWPSNALGRKKTLIIIGILYTVSAIGSALVSDPWSFAFFRFIGGLGVGASTIAAPAYVSEIAPADKRGRLVAMYQFNIVFGILAAFLSNYAFAKMGLGDTAWRWMVGIEALPALIYTLMVCTVPMSPRWLMMKGRFSEAREVLQKIDPGRDIDSVIEAGREDAAHGSESIWQPKYRFIVLLAFLIAFFNQFSGINAFLYYAPRIFEIAGLGKNAALLNSVGVGLVNLVFTLTGLVLIDKLGRRTLMYICSFGYIISLGLISLAFSQNWSGQIVPLLFFLFIAAHAVGQGAVIWVFISEIFPNHLRAQGQSLGSSTHWVLAAAIPAMIPFLFGTIGAGAVFMIFTGMMVLQLLFVIFLMPETKGVPLEELSKSLIKEDS</sequence>
<feature type="transmembrane region" description="Helical" evidence="8">
    <location>
        <begin position="410"/>
        <end position="428"/>
    </location>
</feature>
<dbReference type="AlphaFoldDB" id="A0A7H1MEU8"/>
<feature type="transmembrane region" description="Helical" evidence="8">
    <location>
        <begin position="346"/>
        <end position="366"/>
    </location>
</feature>
<proteinExistence type="inferred from homology"/>
<dbReference type="SUPFAM" id="SSF103473">
    <property type="entry name" value="MFS general substrate transporter"/>
    <property type="match status" value="1"/>
</dbReference>
<dbReference type="PROSITE" id="PS50850">
    <property type="entry name" value="MFS"/>
    <property type="match status" value="1"/>
</dbReference>
<reference evidence="10" key="1">
    <citation type="submission" date="2024-06" db="EMBL/GenBank/DDBJ databases">
        <title>Complete Genome Sequence of mouse commensal type strain Neisseria musculi.</title>
        <authorList>
            <person name="Thapa E."/>
            <person name="Aluvathingal J."/>
            <person name="Nadendla S."/>
            <person name="Mehta A."/>
            <person name="Tettelin H."/>
            <person name="Weyand N.J."/>
        </authorList>
    </citation>
    <scope>NUCLEOTIDE SEQUENCE</scope>
    <source>
        <strain evidence="10">NW831</strain>
    </source>
</reference>
<evidence type="ECO:0000259" key="9">
    <source>
        <dbReference type="PROSITE" id="PS50850"/>
    </source>
</evidence>
<evidence type="ECO:0000256" key="4">
    <source>
        <dbReference type="ARBA" id="ARBA00022692"/>
    </source>
</evidence>
<dbReference type="PRINTS" id="PR00171">
    <property type="entry name" value="SUGRTRNSPORT"/>
</dbReference>
<dbReference type="RefSeq" id="WP_187001570.1">
    <property type="nucleotide sequence ID" value="NZ_CP060414.2"/>
</dbReference>
<keyword evidence="4 8" id="KW-0812">Transmembrane</keyword>
<dbReference type="GO" id="GO:0016020">
    <property type="term" value="C:membrane"/>
    <property type="evidence" value="ECO:0007669"/>
    <property type="project" value="UniProtKB-SubCell"/>
</dbReference>
<keyword evidence="3 7" id="KW-0813">Transport</keyword>
<evidence type="ECO:0000313" key="10">
    <source>
        <dbReference type="EMBL" id="QNT60163.1"/>
    </source>
</evidence>
<dbReference type="InterPro" id="IPR036259">
    <property type="entry name" value="MFS_trans_sf"/>
</dbReference>
<dbReference type="NCBIfam" id="TIGR00879">
    <property type="entry name" value="SP"/>
    <property type="match status" value="1"/>
</dbReference>
<evidence type="ECO:0000256" key="1">
    <source>
        <dbReference type="ARBA" id="ARBA00004141"/>
    </source>
</evidence>
<dbReference type="GO" id="GO:0022857">
    <property type="term" value="F:transmembrane transporter activity"/>
    <property type="evidence" value="ECO:0007669"/>
    <property type="project" value="InterPro"/>
</dbReference>
<feature type="transmembrane region" description="Helical" evidence="8">
    <location>
        <begin position="140"/>
        <end position="162"/>
    </location>
</feature>
<evidence type="ECO:0000256" key="6">
    <source>
        <dbReference type="ARBA" id="ARBA00023136"/>
    </source>
</evidence>
<evidence type="ECO:0000313" key="11">
    <source>
        <dbReference type="Proteomes" id="UP000516412"/>
    </source>
</evidence>
<evidence type="ECO:0000256" key="7">
    <source>
        <dbReference type="RuleBase" id="RU003346"/>
    </source>
</evidence>
<dbReference type="PROSITE" id="PS00216">
    <property type="entry name" value="SUGAR_TRANSPORT_1"/>
    <property type="match status" value="1"/>
</dbReference>
<evidence type="ECO:0000256" key="2">
    <source>
        <dbReference type="ARBA" id="ARBA00010992"/>
    </source>
</evidence>
<comment type="subcellular location">
    <subcellularLocation>
        <location evidence="1">Membrane</location>
        <topology evidence="1">Multi-pass membrane protein</topology>
    </subcellularLocation>
</comment>
<dbReference type="KEGG" id="nmus:H7A79_1427"/>
<keyword evidence="6 8" id="KW-0472">Membrane</keyword>
<feature type="transmembrane region" description="Helical" evidence="8">
    <location>
        <begin position="7"/>
        <end position="30"/>
    </location>
</feature>
<dbReference type="InterPro" id="IPR003663">
    <property type="entry name" value="Sugar/inositol_transpt"/>
</dbReference>
<feature type="transmembrane region" description="Helical" evidence="8">
    <location>
        <begin position="174"/>
        <end position="195"/>
    </location>
</feature>
<dbReference type="EMBL" id="CP060414">
    <property type="protein sequence ID" value="QNT60163.1"/>
    <property type="molecule type" value="Genomic_DNA"/>
</dbReference>
<name>A0A7H1MEU8_9NEIS</name>
<feature type="transmembrane region" description="Helical" evidence="8">
    <location>
        <begin position="387"/>
        <end position="404"/>
    </location>
</feature>
<gene>
    <name evidence="10" type="ORF">H7A79_1427</name>
</gene>
<evidence type="ECO:0000256" key="8">
    <source>
        <dbReference type="SAM" id="Phobius"/>
    </source>
</evidence>
<evidence type="ECO:0000256" key="3">
    <source>
        <dbReference type="ARBA" id="ARBA00022448"/>
    </source>
</evidence>
<keyword evidence="5 8" id="KW-1133">Transmembrane helix</keyword>
<dbReference type="PANTHER" id="PTHR48020:SF12">
    <property type="entry name" value="PROTON MYO-INOSITOL COTRANSPORTER"/>
    <property type="match status" value="1"/>
</dbReference>
<evidence type="ECO:0000256" key="5">
    <source>
        <dbReference type="ARBA" id="ARBA00022989"/>
    </source>
</evidence>
<comment type="similarity">
    <text evidence="2 7">Belongs to the major facilitator superfamily. Sugar transporter (TC 2.A.1.1) family.</text>
</comment>
<dbReference type="InterPro" id="IPR005828">
    <property type="entry name" value="MFS_sugar_transport-like"/>
</dbReference>
<accession>A0A7H1MEU8</accession>
<protein>
    <submittedName>
        <fullName evidence="10">MFS transporter sugar porter family protein</fullName>
    </submittedName>
</protein>
<dbReference type="PANTHER" id="PTHR48020">
    <property type="entry name" value="PROTON MYO-INOSITOL COTRANSPORTER"/>
    <property type="match status" value="1"/>
</dbReference>
<dbReference type="PROSITE" id="PS00217">
    <property type="entry name" value="SUGAR_TRANSPORT_2"/>
    <property type="match status" value="1"/>
</dbReference>
<feature type="transmembrane region" description="Helical" evidence="8">
    <location>
        <begin position="107"/>
        <end position="128"/>
    </location>
</feature>
<dbReference type="InterPro" id="IPR005829">
    <property type="entry name" value="Sugar_transporter_CS"/>
</dbReference>
<feature type="transmembrane region" description="Helical" evidence="8">
    <location>
        <begin position="50"/>
        <end position="70"/>
    </location>
</feature>
<feature type="transmembrane region" description="Helical" evidence="8">
    <location>
        <begin position="314"/>
        <end position="334"/>
    </location>
</feature>
<feature type="transmembrane region" description="Helical" evidence="8">
    <location>
        <begin position="284"/>
        <end position="307"/>
    </location>
</feature>
<feature type="transmembrane region" description="Helical" evidence="8">
    <location>
        <begin position="82"/>
        <end position="101"/>
    </location>
</feature>
<dbReference type="Pfam" id="PF00083">
    <property type="entry name" value="Sugar_tr"/>
    <property type="match status" value="1"/>
</dbReference>
<dbReference type="Proteomes" id="UP000516412">
    <property type="component" value="Chromosome"/>
</dbReference>
<dbReference type="InterPro" id="IPR020846">
    <property type="entry name" value="MFS_dom"/>
</dbReference>